<dbReference type="GO" id="GO:0016787">
    <property type="term" value="F:hydrolase activity"/>
    <property type="evidence" value="ECO:0007669"/>
    <property type="project" value="UniProtKB-KW"/>
</dbReference>
<dbReference type="Pfam" id="PF00074">
    <property type="entry name" value="RnaseA"/>
    <property type="match status" value="1"/>
</dbReference>
<evidence type="ECO:0000256" key="2">
    <source>
        <dbReference type="ARBA" id="ARBA00005600"/>
    </source>
</evidence>
<dbReference type="GeneID" id="122141694"/>
<dbReference type="SMART" id="SM00092">
    <property type="entry name" value="RNAse_Pc"/>
    <property type="match status" value="1"/>
</dbReference>
<keyword evidence="3" id="KW-0964">Secreted</keyword>
<dbReference type="GO" id="GO:0050830">
    <property type="term" value="P:defense response to Gram-positive bacterium"/>
    <property type="evidence" value="ECO:0007669"/>
    <property type="project" value="TreeGrafter"/>
</dbReference>
<dbReference type="KEGG" id="ccar:122141694"/>
<gene>
    <name evidence="10" type="primary">LOC122141694</name>
</gene>
<reference evidence="10" key="1">
    <citation type="submission" date="2025-08" db="UniProtKB">
        <authorList>
            <consortium name="RefSeq"/>
        </authorList>
    </citation>
    <scope>IDENTIFICATION</scope>
    <source>
        <tissue evidence="10">Muscle</tissue>
    </source>
</reference>
<comment type="subcellular location">
    <subcellularLocation>
        <location evidence="1">Secreted</location>
    </subcellularLocation>
</comment>
<dbReference type="GO" id="GO:0003676">
    <property type="term" value="F:nucleic acid binding"/>
    <property type="evidence" value="ECO:0007669"/>
    <property type="project" value="InterPro"/>
</dbReference>
<dbReference type="GO" id="GO:0001525">
    <property type="term" value="P:angiogenesis"/>
    <property type="evidence" value="ECO:0007669"/>
    <property type="project" value="TreeGrafter"/>
</dbReference>
<dbReference type="PANTHER" id="PTHR11437:SF10">
    <property type="entry name" value="ANGIOGENIN-RELATED"/>
    <property type="match status" value="1"/>
</dbReference>
<dbReference type="PROSITE" id="PS00127">
    <property type="entry name" value="RNASE_PANCREATIC"/>
    <property type="match status" value="1"/>
</dbReference>
<evidence type="ECO:0000256" key="7">
    <source>
        <dbReference type="ARBA" id="ARBA00023157"/>
    </source>
</evidence>
<comment type="similarity">
    <text evidence="2 8">Belongs to the pancreatic ribonuclease family.</text>
</comment>
<evidence type="ECO:0000256" key="1">
    <source>
        <dbReference type="ARBA" id="ARBA00004613"/>
    </source>
</evidence>
<dbReference type="RefSeq" id="XP_042605617.1">
    <property type="nucleotide sequence ID" value="XM_042749683.1"/>
</dbReference>
<dbReference type="Proteomes" id="UP001155660">
    <property type="component" value="Chromosome B22"/>
</dbReference>
<dbReference type="InterPro" id="IPR001427">
    <property type="entry name" value="RNaseA"/>
</dbReference>
<dbReference type="InterPro" id="IPR023411">
    <property type="entry name" value="RNaseA_AS"/>
</dbReference>
<dbReference type="GO" id="GO:0005576">
    <property type="term" value="C:extracellular region"/>
    <property type="evidence" value="ECO:0007669"/>
    <property type="project" value="UniProtKB-SubCell"/>
</dbReference>
<name>A0A9R0ANQ9_CYPCA</name>
<keyword evidence="5 8" id="KW-0255">Endonuclease</keyword>
<evidence type="ECO:0000256" key="6">
    <source>
        <dbReference type="ARBA" id="ARBA00022801"/>
    </source>
</evidence>
<keyword evidence="6 8" id="KW-0378">Hydrolase</keyword>
<feature type="domain" description="Ribonuclease A-domain" evidence="9">
    <location>
        <begin position="110"/>
        <end position="226"/>
    </location>
</feature>
<organism evidence="10">
    <name type="scientific">Cyprinus carpio</name>
    <name type="common">Common carp</name>
    <dbReference type="NCBI Taxonomy" id="7962"/>
    <lineage>
        <taxon>Eukaryota</taxon>
        <taxon>Metazoa</taxon>
        <taxon>Chordata</taxon>
        <taxon>Craniata</taxon>
        <taxon>Vertebrata</taxon>
        <taxon>Euteleostomi</taxon>
        <taxon>Actinopterygii</taxon>
        <taxon>Neopterygii</taxon>
        <taxon>Teleostei</taxon>
        <taxon>Ostariophysi</taxon>
        <taxon>Cypriniformes</taxon>
        <taxon>Cyprinidae</taxon>
        <taxon>Cyprininae</taxon>
        <taxon>Cyprinus</taxon>
    </lineage>
</organism>
<evidence type="ECO:0000256" key="3">
    <source>
        <dbReference type="ARBA" id="ARBA00022525"/>
    </source>
</evidence>
<accession>A0A9R0ANQ9</accession>
<dbReference type="InterPro" id="IPR023412">
    <property type="entry name" value="RNaseA_domain"/>
</dbReference>
<dbReference type="AlphaFoldDB" id="A0A9R0ANQ9"/>
<evidence type="ECO:0000259" key="9">
    <source>
        <dbReference type="SMART" id="SM00092"/>
    </source>
</evidence>
<keyword evidence="4 8" id="KW-0540">Nuclease</keyword>
<dbReference type="GO" id="GO:0004540">
    <property type="term" value="F:RNA nuclease activity"/>
    <property type="evidence" value="ECO:0007669"/>
    <property type="project" value="TreeGrafter"/>
</dbReference>
<dbReference type="PANTHER" id="PTHR11437">
    <property type="entry name" value="RIBONUCLEASE"/>
    <property type="match status" value="1"/>
</dbReference>
<dbReference type="GO" id="GO:0004519">
    <property type="term" value="F:endonuclease activity"/>
    <property type="evidence" value="ECO:0007669"/>
    <property type="project" value="UniProtKB-KW"/>
</dbReference>
<evidence type="ECO:0000256" key="5">
    <source>
        <dbReference type="ARBA" id="ARBA00022759"/>
    </source>
</evidence>
<evidence type="ECO:0000313" key="10">
    <source>
        <dbReference type="RefSeq" id="XP_042605617.1"/>
    </source>
</evidence>
<evidence type="ECO:0000256" key="4">
    <source>
        <dbReference type="ARBA" id="ARBA00022722"/>
    </source>
</evidence>
<keyword evidence="7" id="KW-1015">Disulfide bond</keyword>
<protein>
    <submittedName>
        <fullName evidence="10">Ribonuclease-like 3</fullName>
    </submittedName>
</protein>
<dbReference type="OrthoDB" id="8573660at2759"/>
<dbReference type="CDD" id="cd06265">
    <property type="entry name" value="RNase_A_canonical"/>
    <property type="match status" value="1"/>
</dbReference>
<sequence length="227" mass="25728">MLETSYMLLYEYKYDPSSLIKLRVLWPPTGSLYQFDSPGILRCDCSKPQLMTAHQDSEQLTAKPPGKKTTVKTTNSFTQNNKVMEIHPSAVILLLLLAASFTAYGQPDDIKPRYRKFLSQHVGLRVSEHACDREIRKRDITAPGNDCKEVNTFIQANKNDIKVVCGKGGTPKGKNLFKSNKPFPLVTCKLKSGERRPKCQYRGKKSTRYIVLGCDRGWPVHYEEGII</sequence>
<dbReference type="GO" id="GO:0050829">
    <property type="term" value="P:defense response to Gram-negative bacterium"/>
    <property type="evidence" value="ECO:0007669"/>
    <property type="project" value="TreeGrafter"/>
</dbReference>
<proteinExistence type="inferred from homology"/>
<evidence type="ECO:0000256" key="8">
    <source>
        <dbReference type="RuleBase" id="RU000651"/>
    </source>
</evidence>